<dbReference type="PROSITE" id="PS00785">
    <property type="entry name" value="5_NUCLEOTIDASE_1"/>
    <property type="match status" value="1"/>
</dbReference>
<dbReference type="InterPro" id="IPR004843">
    <property type="entry name" value="Calcineurin-like_PHP"/>
</dbReference>
<dbReference type="Proteomes" id="UP001364890">
    <property type="component" value="Unassembled WGS sequence"/>
</dbReference>
<sequence length="65" mass="7366">MKLKILHTNDIHSNFDNFAKVATLISHLKDENTLLLDAGDFADFKSIELQGIRGLASSSWCRNYK</sequence>
<reference evidence="2 3" key="1">
    <citation type="submission" date="2024-01" db="EMBL/GenBank/DDBJ databases">
        <title>Seven novel Bacillus-like species.</title>
        <authorList>
            <person name="Liu G."/>
        </authorList>
    </citation>
    <scope>NUCLEOTIDE SEQUENCE [LARGE SCALE GENOMIC DNA]</scope>
    <source>
        <strain evidence="2 3">FJAT-51614</strain>
    </source>
</reference>
<feature type="domain" description="Calcineurin-like phosphoesterase" evidence="1">
    <location>
        <begin position="3"/>
        <end position="49"/>
    </location>
</feature>
<dbReference type="InterPro" id="IPR029052">
    <property type="entry name" value="Metallo-depent_PP-like"/>
</dbReference>
<dbReference type="RefSeq" id="WP_336496635.1">
    <property type="nucleotide sequence ID" value="NZ_JBAWSY010000002.1"/>
</dbReference>
<evidence type="ECO:0000313" key="3">
    <source>
        <dbReference type="Proteomes" id="UP001364890"/>
    </source>
</evidence>
<comment type="caution">
    <text evidence="2">The sequence shown here is derived from an EMBL/GenBank/DDBJ whole genome shotgun (WGS) entry which is preliminary data.</text>
</comment>
<gene>
    <name evidence="2" type="ORF">WAX74_05365</name>
</gene>
<name>A0ABU8F2T6_9BACI</name>
<evidence type="ECO:0000313" key="2">
    <source>
        <dbReference type="EMBL" id="MEI4769089.1"/>
    </source>
</evidence>
<dbReference type="Pfam" id="PF00149">
    <property type="entry name" value="Metallophos"/>
    <property type="match status" value="1"/>
</dbReference>
<dbReference type="InterPro" id="IPR006146">
    <property type="entry name" value="5'-Nucleotdase_CS"/>
</dbReference>
<proteinExistence type="predicted"/>
<dbReference type="EMBL" id="JBAWSY010000002">
    <property type="protein sequence ID" value="MEI4769089.1"/>
    <property type="molecule type" value="Genomic_DNA"/>
</dbReference>
<keyword evidence="3" id="KW-1185">Reference proteome</keyword>
<organism evidence="2 3">
    <name type="scientific">Psychrobacillus mangrovi</name>
    <dbReference type="NCBI Taxonomy" id="3117745"/>
    <lineage>
        <taxon>Bacteria</taxon>
        <taxon>Bacillati</taxon>
        <taxon>Bacillota</taxon>
        <taxon>Bacilli</taxon>
        <taxon>Bacillales</taxon>
        <taxon>Bacillaceae</taxon>
        <taxon>Psychrobacillus</taxon>
    </lineage>
</organism>
<dbReference type="SUPFAM" id="SSF56300">
    <property type="entry name" value="Metallo-dependent phosphatases"/>
    <property type="match status" value="1"/>
</dbReference>
<protein>
    <submittedName>
        <fullName evidence="2">Metallophosphoesterase</fullName>
    </submittedName>
</protein>
<evidence type="ECO:0000259" key="1">
    <source>
        <dbReference type="Pfam" id="PF00149"/>
    </source>
</evidence>
<accession>A0ABU8F2T6</accession>
<dbReference type="Gene3D" id="3.60.21.10">
    <property type="match status" value="1"/>
</dbReference>